<evidence type="ECO:0000259" key="2">
    <source>
        <dbReference type="PROSITE" id="PS50041"/>
    </source>
</evidence>
<feature type="domain" description="C-type lectin" evidence="2">
    <location>
        <begin position="69"/>
        <end position="178"/>
    </location>
</feature>
<proteinExistence type="predicted"/>
<dbReference type="Proteomes" id="UP000694389">
    <property type="component" value="Unassembled WGS sequence"/>
</dbReference>
<dbReference type="InterPro" id="IPR016186">
    <property type="entry name" value="C-type_lectin-like/link_sf"/>
</dbReference>
<accession>A0A8C4DME0</accession>
<dbReference type="GeneTree" id="ENSGT01150000286973"/>
<dbReference type="InterPro" id="IPR016187">
    <property type="entry name" value="CTDL_fold"/>
</dbReference>
<dbReference type="Ensembl" id="ENSDLAT00005005152.2">
    <property type="protein sequence ID" value="ENSDLAP00005004994.2"/>
    <property type="gene ID" value="ENSDLAG00005002210.2"/>
</dbReference>
<dbReference type="PROSITE" id="PS00615">
    <property type="entry name" value="C_TYPE_LECTIN_1"/>
    <property type="match status" value="1"/>
</dbReference>
<dbReference type="PANTHER" id="PTHR45784:SF3">
    <property type="entry name" value="C-TYPE LECTIN DOMAIN FAMILY 4 MEMBER K-LIKE-RELATED"/>
    <property type="match status" value="1"/>
</dbReference>
<keyword evidence="4" id="KW-1185">Reference proteome</keyword>
<evidence type="ECO:0000256" key="1">
    <source>
        <dbReference type="ARBA" id="ARBA00023157"/>
    </source>
</evidence>
<sequence>MLSLCNCPYGLLCSPGRGCRLHFDTKVCGNEVQVEKYWTQCSMFVNNDIYTLLGKYFLMSTSLLKVPHYHFINSSLTWYEAQYFCRIKYTDLATMNSMNDKNKLVNTLGSHVTHSWIGLYREGTRRWMWSDGRGRADFTMWTDGEPSNSEGKEWCGELSEEGWWNDVECEKERSFVCYERE</sequence>
<keyword evidence="1" id="KW-1015">Disulfide bond</keyword>
<dbReference type="SUPFAM" id="SSF56436">
    <property type="entry name" value="C-type lectin-like"/>
    <property type="match status" value="1"/>
</dbReference>
<dbReference type="AlphaFoldDB" id="A0A8C4DME0"/>
<dbReference type="InterPro" id="IPR018378">
    <property type="entry name" value="C-type_lectin_CS"/>
</dbReference>
<dbReference type="Pfam" id="PF00059">
    <property type="entry name" value="Lectin_C"/>
    <property type="match status" value="1"/>
</dbReference>
<reference evidence="3" key="2">
    <citation type="submission" date="2025-09" db="UniProtKB">
        <authorList>
            <consortium name="Ensembl"/>
        </authorList>
    </citation>
    <scope>IDENTIFICATION</scope>
</reference>
<evidence type="ECO:0000313" key="4">
    <source>
        <dbReference type="Proteomes" id="UP000694389"/>
    </source>
</evidence>
<dbReference type="Gene3D" id="3.10.100.10">
    <property type="entry name" value="Mannose-Binding Protein A, subunit A"/>
    <property type="match status" value="1"/>
</dbReference>
<dbReference type="PANTHER" id="PTHR45784">
    <property type="entry name" value="C-TYPE LECTIN DOMAIN FAMILY 20 MEMBER A-RELATED"/>
    <property type="match status" value="1"/>
</dbReference>
<organism evidence="3 4">
    <name type="scientific">Dicentrarchus labrax</name>
    <name type="common">European seabass</name>
    <name type="synonym">Morone labrax</name>
    <dbReference type="NCBI Taxonomy" id="13489"/>
    <lineage>
        <taxon>Eukaryota</taxon>
        <taxon>Metazoa</taxon>
        <taxon>Chordata</taxon>
        <taxon>Craniata</taxon>
        <taxon>Vertebrata</taxon>
        <taxon>Euteleostomi</taxon>
        <taxon>Actinopterygii</taxon>
        <taxon>Neopterygii</taxon>
        <taxon>Teleostei</taxon>
        <taxon>Neoteleostei</taxon>
        <taxon>Acanthomorphata</taxon>
        <taxon>Eupercaria</taxon>
        <taxon>Moronidae</taxon>
        <taxon>Dicentrarchus</taxon>
    </lineage>
</organism>
<reference evidence="3" key="1">
    <citation type="submission" date="2025-08" db="UniProtKB">
        <authorList>
            <consortium name="Ensembl"/>
        </authorList>
    </citation>
    <scope>IDENTIFICATION</scope>
</reference>
<dbReference type="PROSITE" id="PS50041">
    <property type="entry name" value="C_TYPE_LECTIN_2"/>
    <property type="match status" value="1"/>
</dbReference>
<dbReference type="InterPro" id="IPR001304">
    <property type="entry name" value="C-type_lectin-like"/>
</dbReference>
<evidence type="ECO:0000313" key="3">
    <source>
        <dbReference type="Ensembl" id="ENSDLAP00005004994.2"/>
    </source>
</evidence>
<name>A0A8C4DME0_DICLA</name>
<protein>
    <recommendedName>
        <fullName evidence="2">C-type lectin domain-containing protein</fullName>
    </recommendedName>
</protein>
<dbReference type="SMART" id="SM00034">
    <property type="entry name" value="CLECT"/>
    <property type="match status" value="1"/>
</dbReference>